<dbReference type="AlphaFoldDB" id="A0A8H2ZLV8"/>
<gene>
    <name evidence="1" type="ORF">SCLTRI_LOCUS1642</name>
</gene>
<sequence>MTSSLVRIFRRKSVHRFHLTRPRRHKRQRFSGTDLDNTETMDNGNGGNWLQLSGLNNVEVMGGHNGDNSAPLSELNNNEAFGVGNEHNPASDFRGQLLSRNYFVFHLGKGLILSYTNLNVCAVRYLCHYVSQILPTVKVWDIIKSYTTMVVVEMHDPAMDGKSFEYRLRNRLVALAQYFGFDQTRVADICQKLVVICNKRTVNVDLLDDGLEFQPLIAHLHSLKKKVIFMADLKGNIDDAMFKGHLDLLMADTINMVQIPIPCMLARAPVYIRNFSGGHVPMMEDVLKVPAMVSGSKGDQVLKMVMEDLSCKEDDTVFVSNSANHIGPLTLPELL</sequence>
<comment type="caution">
    <text evidence="1">The sequence shown here is derived from an EMBL/GenBank/DDBJ whole genome shotgun (WGS) entry which is preliminary data.</text>
</comment>
<dbReference type="Proteomes" id="UP000624404">
    <property type="component" value="Unassembled WGS sequence"/>
</dbReference>
<protein>
    <submittedName>
        <fullName evidence="1">D8ae8dd2-8c54-4fa4-9f6c-38a87970c203</fullName>
    </submittedName>
</protein>
<accession>A0A8H2ZLV8</accession>
<evidence type="ECO:0000313" key="1">
    <source>
        <dbReference type="EMBL" id="CAD6441850.1"/>
    </source>
</evidence>
<dbReference type="OrthoDB" id="3551271at2759"/>
<name>A0A8H2ZLV8_9HELO</name>
<dbReference type="EMBL" id="CAJHIA010000007">
    <property type="protein sequence ID" value="CAD6441850.1"/>
    <property type="molecule type" value="Genomic_DNA"/>
</dbReference>
<organism evidence="1 2">
    <name type="scientific">Sclerotinia trifoliorum</name>
    <dbReference type="NCBI Taxonomy" id="28548"/>
    <lineage>
        <taxon>Eukaryota</taxon>
        <taxon>Fungi</taxon>
        <taxon>Dikarya</taxon>
        <taxon>Ascomycota</taxon>
        <taxon>Pezizomycotina</taxon>
        <taxon>Leotiomycetes</taxon>
        <taxon>Helotiales</taxon>
        <taxon>Sclerotiniaceae</taxon>
        <taxon>Sclerotinia</taxon>
    </lineage>
</organism>
<proteinExistence type="predicted"/>
<evidence type="ECO:0000313" key="2">
    <source>
        <dbReference type="Proteomes" id="UP000624404"/>
    </source>
</evidence>
<keyword evidence="2" id="KW-1185">Reference proteome</keyword>
<reference evidence="1" key="1">
    <citation type="submission" date="2020-10" db="EMBL/GenBank/DDBJ databases">
        <authorList>
            <person name="Kusch S."/>
        </authorList>
    </citation>
    <scope>NUCLEOTIDE SEQUENCE</scope>
    <source>
        <strain evidence="1">SwB9</strain>
    </source>
</reference>